<dbReference type="AlphaFoldDB" id="A1WTS3"/>
<dbReference type="RefSeq" id="WP_011813108.1">
    <property type="nucleotide sequence ID" value="NC_008789.1"/>
</dbReference>
<organism evidence="3 4">
    <name type="scientific">Halorhodospira halophila (strain DSM 244 / SL1)</name>
    <name type="common">Ectothiorhodospira halophila (strain DSM 244 / SL1)</name>
    <dbReference type="NCBI Taxonomy" id="349124"/>
    <lineage>
        <taxon>Bacteria</taxon>
        <taxon>Pseudomonadati</taxon>
        <taxon>Pseudomonadota</taxon>
        <taxon>Gammaproteobacteria</taxon>
        <taxon>Chromatiales</taxon>
        <taxon>Ectothiorhodospiraceae</taxon>
        <taxon>Halorhodospira</taxon>
    </lineage>
</organism>
<keyword evidence="4" id="KW-1185">Reference proteome</keyword>
<dbReference type="OrthoDB" id="9855467at2"/>
<dbReference type="STRING" id="349124.Hhal_0291"/>
<dbReference type="eggNOG" id="COG3637">
    <property type="taxonomic scope" value="Bacteria"/>
</dbReference>
<evidence type="ECO:0000259" key="2">
    <source>
        <dbReference type="Pfam" id="PF13505"/>
    </source>
</evidence>
<feature type="domain" description="Outer membrane protein beta-barrel" evidence="2">
    <location>
        <begin position="23"/>
        <end position="198"/>
    </location>
</feature>
<name>A1WTS3_HALHL</name>
<accession>A1WTS3</accession>
<dbReference type="SUPFAM" id="SSF56925">
    <property type="entry name" value="OMPA-like"/>
    <property type="match status" value="1"/>
</dbReference>
<dbReference type="KEGG" id="hha:Hhal_0291"/>
<dbReference type="Pfam" id="PF13505">
    <property type="entry name" value="OMP_b-brl"/>
    <property type="match status" value="1"/>
</dbReference>
<evidence type="ECO:0000313" key="3">
    <source>
        <dbReference type="EMBL" id="ABM61085.1"/>
    </source>
</evidence>
<sequence length="249" mass="27547">MDARHPPRLLRRRARPGLGPLWLLLALGLAPAQAVAEISRPHSYLQLAFAQVVFDSSLSVHPDGDEDEEAIDYRRAIGGHLRASWQSAVGGFLYFDYLGTDACVGDCLGGGDAEDTRAGLEHYAFGLGWHWEEVLAGTGLYATAARERRNVEKCEADEDDACRDDRRAGATVGIGVQRPLSDRWAVDAHYAYYLGMDDPDDAQERLLRIGNGRLTLSASVELVEDLFDGVIQYEESRNRSGRIGVRLRF</sequence>
<evidence type="ECO:0000313" key="4">
    <source>
        <dbReference type="Proteomes" id="UP000000647"/>
    </source>
</evidence>
<reference evidence="3 4" key="2">
    <citation type="journal article" date="2013" name="Stand. Genomic Sci.">
        <title>Complete genome sequence of Halorhodospira halophila SL1.</title>
        <authorList>
            <person name="Challacombe J.F."/>
            <person name="Majid S."/>
            <person name="Deole R."/>
            <person name="Brettin T.S."/>
            <person name="Bruce D."/>
            <person name="Delano S.F."/>
            <person name="Detter J.C."/>
            <person name="Gleasner C.D."/>
            <person name="Han C.S."/>
            <person name="Misra M."/>
            <person name="Reitenga K.G."/>
            <person name="Mikhailova N."/>
            <person name="Woyke T."/>
            <person name="Pitluck S."/>
            <person name="Nolan M."/>
            <person name="Land M.L."/>
            <person name="Saunders E."/>
            <person name="Tapia R."/>
            <person name="Lapidus A."/>
            <person name="Ivanova N."/>
            <person name="Hoff W.D."/>
        </authorList>
    </citation>
    <scope>NUCLEOTIDE SEQUENCE [LARGE SCALE GENOMIC DNA]</scope>
    <source>
        <strain evidence="4">DSM 244 / SL1</strain>
    </source>
</reference>
<dbReference type="InterPro" id="IPR011250">
    <property type="entry name" value="OMP/PagP_B-barrel"/>
</dbReference>
<dbReference type="EMBL" id="CP000544">
    <property type="protein sequence ID" value="ABM61085.1"/>
    <property type="molecule type" value="Genomic_DNA"/>
</dbReference>
<gene>
    <name evidence="3" type="ordered locus">Hhal_0291</name>
</gene>
<reference evidence="4" key="1">
    <citation type="submission" date="2006-12" db="EMBL/GenBank/DDBJ databases">
        <title>Complete sequence of Halorhodospira halophila SL1.</title>
        <authorList>
            <consortium name="US DOE Joint Genome Institute"/>
            <person name="Copeland A."/>
            <person name="Lucas S."/>
            <person name="Lapidus A."/>
            <person name="Barry K."/>
            <person name="Detter J.C."/>
            <person name="Glavina del Rio T."/>
            <person name="Hammon N."/>
            <person name="Israni S."/>
            <person name="Dalin E."/>
            <person name="Tice H."/>
            <person name="Pitluck S."/>
            <person name="Saunders E."/>
            <person name="Brettin T."/>
            <person name="Bruce D."/>
            <person name="Han C."/>
            <person name="Tapia R."/>
            <person name="Schmutz J."/>
            <person name="Larimer F."/>
            <person name="Land M."/>
            <person name="Hauser L."/>
            <person name="Kyrpides N."/>
            <person name="Mikhailova N."/>
            <person name="Hoff W."/>
            <person name="Richardson P."/>
        </authorList>
    </citation>
    <scope>NUCLEOTIDE SEQUENCE [LARGE SCALE GENOMIC DNA]</scope>
    <source>
        <strain evidence="4">DSM 244 / SL1</strain>
    </source>
</reference>
<dbReference type="InterPro" id="IPR027385">
    <property type="entry name" value="Beta-barrel_OMP"/>
</dbReference>
<dbReference type="HOGENOM" id="CLU_1114597_0_0_6"/>
<evidence type="ECO:0000256" key="1">
    <source>
        <dbReference type="ARBA" id="ARBA00022729"/>
    </source>
</evidence>
<proteinExistence type="predicted"/>
<protein>
    <recommendedName>
        <fullName evidence="2">Outer membrane protein beta-barrel domain-containing protein</fullName>
    </recommendedName>
</protein>
<dbReference type="Proteomes" id="UP000000647">
    <property type="component" value="Chromosome"/>
</dbReference>
<keyword evidence="1" id="KW-0732">Signal</keyword>